<reference evidence="2" key="1">
    <citation type="journal article" date="2022" name="Mol. Ecol. Resour.">
        <title>The genomes of chicory, endive, great burdock and yacon provide insights into Asteraceae palaeo-polyploidization history and plant inulin production.</title>
        <authorList>
            <person name="Fan W."/>
            <person name="Wang S."/>
            <person name="Wang H."/>
            <person name="Wang A."/>
            <person name="Jiang F."/>
            <person name="Liu H."/>
            <person name="Zhao H."/>
            <person name="Xu D."/>
            <person name="Zhang Y."/>
        </authorList>
    </citation>
    <scope>NUCLEOTIDE SEQUENCE [LARGE SCALE GENOMIC DNA]</scope>
    <source>
        <strain evidence="2">cv. Yunnan</strain>
    </source>
</reference>
<comment type="caution">
    <text evidence="1">The sequence shown here is derived from an EMBL/GenBank/DDBJ whole genome shotgun (WGS) entry which is preliminary data.</text>
</comment>
<proteinExistence type="predicted"/>
<dbReference type="EMBL" id="CM042041">
    <property type="protein sequence ID" value="KAI3712182.1"/>
    <property type="molecule type" value="Genomic_DNA"/>
</dbReference>
<sequence length="310" mass="34058">MDSSNFAGNEGLYILDANHSSLPRPNQYSKDKIVSIVSGIVGFFSLICAMGVCWAIKNRKPVRMSLEEHAKPDVFHNYYFPKAGFKYQDLVEATDDFSDNVVIGKGACGVVYKAVMADGEVVAVKKLQSGDKLLQPHVGDFGLAKLMDSPCSKTMSAVAGSYGYISPVRYLQFGVVLLELVTGRPPVQPLDQGGDLVTCVRRSVHGMIPVFDIFDKRLDLSCKKTIDEMSLFLRIALFCTSPSPLNRPTMREVIAMMIDSREVKANSPLSQSSETLLDDAISCRDYLNPAETETSPWHSRSSSSPSNLPE</sequence>
<protein>
    <submittedName>
        <fullName evidence="1">Uncharacterized protein</fullName>
    </submittedName>
</protein>
<evidence type="ECO:0000313" key="2">
    <source>
        <dbReference type="Proteomes" id="UP001056120"/>
    </source>
</evidence>
<accession>A0ACB9AQP0</accession>
<organism evidence="1 2">
    <name type="scientific">Smallanthus sonchifolius</name>
    <dbReference type="NCBI Taxonomy" id="185202"/>
    <lineage>
        <taxon>Eukaryota</taxon>
        <taxon>Viridiplantae</taxon>
        <taxon>Streptophyta</taxon>
        <taxon>Embryophyta</taxon>
        <taxon>Tracheophyta</taxon>
        <taxon>Spermatophyta</taxon>
        <taxon>Magnoliopsida</taxon>
        <taxon>eudicotyledons</taxon>
        <taxon>Gunneridae</taxon>
        <taxon>Pentapetalae</taxon>
        <taxon>asterids</taxon>
        <taxon>campanulids</taxon>
        <taxon>Asterales</taxon>
        <taxon>Asteraceae</taxon>
        <taxon>Asteroideae</taxon>
        <taxon>Heliantheae alliance</taxon>
        <taxon>Millerieae</taxon>
        <taxon>Smallanthus</taxon>
    </lineage>
</organism>
<keyword evidence="2" id="KW-1185">Reference proteome</keyword>
<name>A0ACB9AQP0_9ASTR</name>
<gene>
    <name evidence="1" type="ORF">L1987_70731</name>
</gene>
<reference evidence="1 2" key="2">
    <citation type="journal article" date="2022" name="Mol. Ecol. Resour.">
        <title>The genomes of chicory, endive, great burdock and yacon provide insights into Asteraceae paleo-polyploidization history and plant inulin production.</title>
        <authorList>
            <person name="Fan W."/>
            <person name="Wang S."/>
            <person name="Wang H."/>
            <person name="Wang A."/>
            <person name="Jiang F."/>
            <person name="Liu H."/>
            <person name="Zhao H."/>
            <person name="Xu D."/>
            <person name="Zhang Y."/>
        </authorList>
    </citation>
    <scope>NUCLEOTIDE SEQUENCE [LARGE SCALE GENOMIC DNA]</scope>
    <source>
        <strain evidence="2">cv. Yunnan</strain>
        <tissue evidence="1">Leaves</tissue>
    </source>
</reference>
<evidence type="ECO:0000313" key="1">
    <source>
        <dbReference type="EMBL" id="KAI3712182.1"/>
    </source>
</evidence>
<dbReference type="Proteomes" id="UP001056120">
    <property type="component" value="Linkage Group LG24"/>
</dbReference>